<reference evidence="1" key="1">
    <citation type="submission" date="2014-12" db="EMBL/GenBank/DDBJ databases">
        <title>Insight into the proteome of Arion vulgaris.</title>
        <authorList>
            <person name="Aradska J."/>
            <person name="Bulat T."/>
            <person name="Smidak R."/>
            <person name="Sarate P."/>
            <person name="Gangsoo J."/>
            <person name="Sialana F."/>
            <person name="Bilban M."/>
            <person name="Lubec G."/>
        </authorList>
    </citation>
    <scope>NUCLEOTIDE SEQUENCE</scope>
    <source>
        <tissue evidence="1">Skin</tissue>
    </source>
</reference>
<dbReference type="EMBL" id="HACG01040953">
    <property type="protein sequence ID" value="CEK87818.1"/>
    <property type="molecule type" value="Transcribed_RNA"/>
</dbReference>
<name>A0A0B7B448_9EUPU</name>
<accession>A0A0B7B448</accession>
<proteinExistence type="predicted"/>
<protein>
    <submittedName>
        <fullName evidence="1">Uncharacterized protein</fullName>
    </submittedName>
</protein>
<sequence>MILRSIQPQLSIKGTLKSKGGQPTDVGEIKILASHTGFSKTDVQHGMIIYSLHYFKTKNVTFSNDFIFWKDQISSMKNL</sequence>
<gene>
    <name evidence="1" type="primary">ORF161543</name>
</gene>
<dbReference type="AlphaFoldDB" id="A0A0B7B448"/>
<organism evidence="1">
    <name type="scientific">Arion vulgaris</name>
    <dbReference type="NCBI Taxonomy" id="1028688"/>
    <lineage>
        <taxon>Eukaryota</taxon>
        <taxon>Metazoa</taxon>
        <taxon>Spiralia</taxon>
        <taxon>Lophotrochozoa</taxon>
        <taxon>Mollusca</taxon>
        <taxon>Gastropoda</taxon>
        <taxon>Heterobranchia</taxon>
        <taxon>Euthyneura</taxon>
        <taxon>Panpulmonata</taxon>
        <taxon>Eupulmonata</taxon>
        <taxon>Stylommatophora</taxon>
        <taxon>Helicina</taxon>
        <taxon>Arionoidea</taxon>
        <taxon>Arionidae</taxon>
        <taxon>Arion</taxon>
    </lineage>
</organism>
<evidence type="ECO:0000313" key="1">
    <source>
        <dbReference type="EMBL" id="CEK87818.1"/>
    </source>
</evidence>